<dbReference type="OrthoDB" id="9811589at2"/>
<keyword evidence="1" id="KW-0489">Methyltransferase</keyword>
<accession>A0A2P8HN15</accession>
<keyword evidence="1" id="KW-0808">Transferase</keyword>
<gene>
    <name evidence="1" type="ORF">CLV51_102447</name>
</gene>
<dbReference type="RefSeq" id="WP_106528029.1">
    <property type="nucleotide sequence ID" value="NZ_PYAW01000002.1"/>
</dbReference>
<comment type="caution">
    <text evidence="1">The sequence shown here is derived from an EMBL/GenBank/DDBJ whole genome shotgun (WGS) entry which is preliminary data.</text>
</comment>
<dbReference type="InterPro" id="IPR029063">
    <property type="entry name" value="SAM-dependent_MTases_sf"/>
</dbReference>
<organism evidence="1 2">
    <name type="scientific">Chitinophaga niastensis</name>
    <dbReference type="NCBI Taxonomy" id="536980"/>
    <lineage>
        <taxon>Bacteria</taxon>
        <taxon>Pseudomonadati</taxon>
        <taxon>Bacteroidota</taxon>
        <taxon>Chitinophagia</taxon>
        <taxon>Chitinophagales</taxon>
        <taxon>Chitinophagaceae</taxon>
        <taxon>Chitinophaga</taxon>
    </lineage>
</organism>
<sequence>MEIDKVWFKDWFNSPYYHLLYNNRDEQEAAAFIDKLLAYLQPVPGALMLDVACGKGRHAKYLADKGYDVTGIDLSIESINTAKKLENEHLSFFQHDMRLPFRVNYFDIVFNFFTSFGYFDSQRDNDNALRTLKNALKPGGKLVLDYLNSSYVATHLVVDEVKEKENVVFDIRRQLKDKKFIKEICILDKEKMRRAAYTESVNAFTRHDFEEMFARQGLKITEIFGDYHFNSYDEQRSPRLIIIATKS</sequence>
<dbReference type="GO" id="GO:0032259">
    <property type="term" value="P:methylation"/>
    <property type="evidence" value="ECO:0007669"/>
    <property type="project" value="UniProtKB-KW"/>
</dbReference>
<dbReference type="Pfam" id="PF13489">
    <property type="entry name" value="Methyltransf_23"/>
    <property type="match status" value="1"/>
</dbReference>
<dbReference type="AlphaFoldDB" id="A0A2P8HN15"/>
<proteinExistence type="predicted"/>
<dbReference type="SUPFAM" id="SSF53335">
    <property type="entry name" value="S-adenosyl-L-methionine-dependent methyltransferases"/>
    <property type="match status" value="1"/>
</dbReference>
<dbReference type="Proteomes" id="UP000240971">
    <property type="component" value="Unassembled WGS sequence"/>
</dbReference>
<reference evidence="1 2" key="1">
    <citation type="submission" date="2018-03" db="EMBL/GenBank/DDBJ databases">
        <title>Genomic Encyclopedia of Archaeal and Bacterial Type Strains, Phase II (KMG-II): from individual species to whole genera.</title>
        <authorList>
            <person name="Goeker M."/>
        </authorList>
    </citation>
    <scope>NUCLEOTIDE SEQUENCE [LARGE SCALE GENOMIC DNA]</scope>
    <source>
        <strain evidence="1 2">DSM 24859</strain>
    </source>
</reference>
<protein>
    <submittedName>
        <fullName evidence="1">Methyltransferase family protein</fullName>
    </submittedName>
</protein>
<dbReference type="Gene3D" id="3.40.50.150">
    <property type="entry name" value="Vaccinia Virus protein VP39"/>
    <property type="match status" value="1"/>
</dbReference>
<dbReference type="PANTHER" id="PTHR43861:SF1">
    <property type="entry name" value="TRANS-ACONITATE 2-METHYLTRANSFERASE"/>
    <property type="match status" value="1"/>
</dbReference>
<dbReference type="PANTHER" id="PTHR43861">
    <property type="entry name" value="TRANS-ACONITATE 2-METHYLTRANSFERASE-RELATED"/>
    <property type="match status" value="1"/>
</dbReference>
<evidence type="ECO:0000313" key="2">
    <source>
        <dbReference type="Proteomes" id="UP000240971"/>
    </source>
</evidence>
<keyword evidence="2" id="KW-1185">Reference proteome</keyword>
<evidence type="ECO:0000313" key="1">
    <source>
        <dbReference type="EMBL" id="PSL47590.1"/>
    </source>
</evidence>
<dbReference type="GO" id="GO:0008757">
    <property type="term" value="F:S-adenosylmethionine-dependent methyltransferase activity"/>
    <property type="evidence" value="ECO:0007669"/>
    <property type="project" value="InterPro"/>
</dbReference>
<dbReference type="CDD" id="cd02440">
    <property type="entry name" value="AdoMet_MTases"/>
    <property type="match status" value="1"/>
</dbReference>
<dbReference type="EMBL" id="PYAW01000002">
    <property type="protein sequence ID" value="PSL47590.1"/>
    <property type="molecule type" value="Genomic_DNA"/>
</dbReference>
<name>A0A2P8HN15_CHINA</name>
<dbReference type="Gene3D" id="2.20.25.110">
    <property type="entry name" value="S-adenosyl-L-methionine-dependent methyltransferases"/>
    <property type="match status" value="1"/>
</dbReference>